<accession>A0A7S3L4P8</accession>
<feature type="transmembrane region" description="Helical" evidence="2">
    <location>
        <begin position="96"/>
        <end position="113"/>
    </location>
</feature>
<keyword evidence="2" id="KW-1133">Transmembrane helix</keyword>
<proteinExistence type="predicted"/>
<feature type="transmembrane region" description="Helical" evidence="2">
    <location>
        <begin position="120"/>
        <end position="140"/>
    </location>
</feature>
<gene>
    <name evidence="3" type="ORF">ACOF00016_LOCUS8768</name>
</gene>
<dbReference type="AlphaFoldDB" id="A0A7S3L4P8"/>
<keyword evidence="2" id="KW-0812">Transmembrane</keyword>
<evidence type="ECO:0000256" key="1">
    <source>
        <dbReference type="SAM" id="MobiDB-lite"/>
    </source>
</evidence>
<feature type="transmembrane region" description="Helical" evidence="2">
    <location>
        <begin position="57"/>
        <end position="76"/>
    </location>
</feature>
<protein>
    <recommendedName>
        <fullName evidence="4">TLC domain-containing protein</fullName>
    </recommendedName>
</protein>
<evidence type="ECO:0000256" key="2">
    <source>
        <dbReference type="SAM" id="Phobius"/>
    </source>
</evidence>
<evidence type="ECO:0000313" key="3">
    <source>
        <dbReference type="EMBL" id="CAE0411420.1"/>
    </source>
</evidence>
<feature type="transmembrane region" description="Helical" evidence="2">
    <location>
        <begin position="228"/>
        <end position="253"/>
    </location>
</feature>
<feature type="transmembrane region" description="Helical" evidence="2">
    <location>
        <begin position="12"/>
        <end position="37"/>
    </location>
</feature>
<feature type="transmembrane region" description="Helical" evidence="2">
    <location>
        <begin position="152"/>
        <end position="172"/>
    </location>
</feature>
<reference evidence="3" key="1">
    <citation type="submission" date="2021-01" db="EMBL/GenBank/DDBJ databases">
        <authorList>
            <person name="Corre E."/>
            <person name="Pelletier E."/>
            <person name="Niang G."/>
            <person name="Scheremetjew M."/>
            <person name="Finn R."/>
            <person name="Kale V."/>
            <person name="Holt S."/>
            <person name="Cochrane G."/>
            <person name="Meng A."/>
            <person name="Brown T."/>
            <person name="Cohen L."/>
        </authorList>
    </citation>
    <scope>NUCLEOTIDE SEQUENCE</scope>
    <source>
        <strain evidence="3">CCMP127</strain>
    </source>
</reference>
<dbReference type="EMBL" id="HBIM01010500">
    <property type="protein sequence ID" value="CAE0411420.1"/>
    <property type="molecule type" value="Transcribed_RNA"/>
</dbReference>
<sequence length="443" mass="49383">MVLYDPYSLYLYPWMGFNLFLGHWLLSAIVRSGLLAITHSELDITFSKLAEDKKRNVITYVLQCIFTTFALVLQLYGGTDLLFRLDDETSKAKMDAMVLSLTMVSVLYIWELVYREKIGLPLLVHHIVTLLLIQTSYVSFFDTHNIKYVRYAVLLGFHATTEQTTFMALFCFRLGLCRPYQQLMFYFSSIQAFIIKSGVTIITIILVIHDLYVKKGLDDDPTQWNWYWKVLILPLLAALYASQVYASWILYLIGKKCGRKPKPQQEQHVDGTTASEDNDSEVDANALDAFENTVNMSMFKKGTTTKRLQATVRVVQAQLRAKALSATSPGDATANEINGKRMASLVDLAVNMKKLKESSSQRDIDGKASEDGDEVSTGPQVLANPIVESTASKFARLAQLANANNKLDALPDGSSEGDDDEGFGGKENINADAADADEDASPV</sequence>
<feature type="transmembrane region" description="Helical" evidence="2">
    <location>
        <begin position="184"/>
        <end position="208"/>
    </location>
</feature>
<feature type="region of interest" description="Disordered" evidence="1">
    <location>
        <begin position="262"/>
        <end position="281"/>
    </location>
</feature>
<keyword evidence="2" id="KW-0472">Membrane</keyword>
<feature type="compositionally biased region" description="Basic and acidic residues" evidence="1">
    <location>
        <begin position="356"/>
        <end position="370"/>
    </location>
</feature>
<feature type="region of interest" description="Disordered" evidence="1">
    <location>
        <begin position="356"/>
        <end position="384"/>
    </location>
</feature>
<name>A0A7S3L4P8_9STRA</name>
<organism evidence="3">
    <name type="scientific">Amphora coffeiformis</name>
    <dbReference type="NCBI Taxonomy" id="265554"/>
    <lineage>
        <taxon>Eukaryota</taxon>
        <taxon>Sar</taxon>
        <taxon>Stramenopiles</taxon>
        <taxon>Ochrophyta</taxon>
        <taxon>Bacillariophyta</taxon>
        <taxon>Bacillariophyceae</taxon>
        <taxon>Bacillariophycidae</taxon>
        <taxon>Thalassiophysales</taxon>
        <taxon>Catenulaceae</taxon>
        <taxon>Amphora</taxon>
    </lineage>
</organism>
<feature type="compositionally biased region" description="Acidic residues" evidence="1">
    <location>
        <begin position="434"/>
        <end position="443"/>
    </location>
</feature>
<feature type="region of interest" description="Disordered" evidence="1">
    <location>
        <begin position="406"/>
        <end position="443"/>
    </location>
</feature>
<evidence type="ECO:0008006" key="4">
    <source>
        <dbReference type="Google" id="ProtNLM"/>
    </source>
</evidence>